<keyword evidence="2 8" id="KW-0812">Transmembrane</keyword>
<keyword evidence="3" id="KW-0547">Nucleotide-binding</keyword>
<evidence type="ECO:0000313" key="11">
    <source>
        <dbReference type="EMBL" id="VDG28564.1"/>
    </source>
</evidence>
<feature type="transmembrane region" description="Helical" evidence="8">
    <location>
        <begin position="753"/>
        <end position="776"/>
    </location>
</feature>
<dbReference type="PANTHER" id="PTHR42861">
    <property type="entry name" value="CALCIUM-TRANSPORTING ATPASE"/>
    <property type="match status" value="1"/>
</dbReference>
<evidence type="ECO:0000259" key="9">
    <source>
        <dbReference type="Pfam" id="PF00122"/>
    </source>
</evidence>
<dbReference type="Gene3D" id="3.40.50.1000">
    <property type="entry name" value="HAD superfamily/HAD-like"/>
    <property type="match status" value="1"/>
</dbReference>
<evidence type="ECO:0000256" key="3">
    <source>
        <dbReference type="ARBA" id="ARBA00022741"/>
    </source>
</evidence>
<dbReference type="InterPro" id="IPR023298">
    <property type="entry name" value="ATPase_P-typ_TM_dom_sf"/>
</dbReference>
<dbReference type="InterPro" id="IPR008250">
    <property type="entry name" value="ATPase_P-typ_transduc_dom_A_sf"/>
</dbReference>
<evidence type="ECO:0000256" key="5">
    <source>
        <dbReference type="ARBA" id="ARBA00022967"/>
    </source>
</evidence>
<dbReference type="PROSITE" id="PS00154">
    <property type="entry name" value="ATPASE_E1_E2"/>
    <property type="match status" value="1"/>
</dbReference>
<name>A0A660DZP4_9LACO</name>
<dbReference type="OrthoDB" id="9760364at2"/>
<feature type="transmembrane region" description="Helical" evidence="8">
    <location>
        <begin position="601"/>
        <end position="623"/>
    </location>
</feature>
<dbReference type="Gene3D" id="3.40.1110.10">
    <property type="entry name" value="Calcium-transporting ATPase, cytoplasmic domain N"/>
    <property type="match status" value="1"/>
</dbReference>
<dbReference type="CDD" id="cd02609">
    <property type="entry name" value="P-type_ATPase"/>
    <property type="match status" value="1"/>
</dbReference>
<dbReference type="SFLD" id="SFLDF00027">
    <property type="entry name" value="p-type_atpase"/>
    <property type="match status" value="1"/>
</dbReference>
<comment type="subcellular location">
    <subcellularLocation>
        <location evidence="1">Membrane</location>
        <topology evidence="1">Multi-pass membrane protein</topology>
    </subcellularLocation>
</comment>
<sequence length="789" mass="85955">MSVNTNAEQVNRSRGLTTAEVNERIARQQTNQIHDVNVKTTWQIISSNTFTFFNLIFLVLAMLLVLVQSYKDLTFLPVIILNTVISIVQEIRSKRILNKLTVLNAEESLVERDGQLTEIKTTDLVLDDVVVFETGDQIPADAEVISGTLQVNEALLTGEADEITKNVDDSLMSGSFVVTGKAMARLTQVGDDSYISKLTAKAKSVGHGEESAMLKSLNRLIKIVGIILIPLGLALFAQSYFLNANSLKTSIVTMEAAVIGMIPEGLYLLTTVALALSATRLAKRQVLLHSLKSIETLARVSVLCVDKTGTITENEMAVAKVIKAQQNPQTEQELTTLLTNFSHSMASDNSTMQALQTYFKQPAQATASQTLPFGSAWKFSSATFNGVSYVLGAPEMVLRTTFKDYVDEFKQYTEQGYRVLVIGDYQAGELTEAKLVAPVLPLGFVLIENPIRKSAPATFSYFARQGVSVKVISGDNPQTVASVAQTAQIADADRYVDASTLAPVDYSAALQKYTVFGRVTPEQKQLFVTALQQQGETVAMTGDGVNDILAMKQADCSIAMASGNDATMHAAQMVLLDSDFSRMPKIVAEGRQVVNNIERSASLFLVKNIFSLTMAVLTLLFAFNYPLTPAHITLISLFTIGVPSFLLALEPNEAPISGNFLTNILRRATPGGLTDMIAVAAIVICGSLFGLSTTDIGTATVLIMSAIGFLVLYRMSRPLNQFRRHIMLGCIVGIIVTTLCFGNMFGIKTISMVALGFAVVLFLTADSILTHVTFWTNHWFKKLSLRFDK</sequence>
<dbReference type="InterPro" id="IPR044492">
    <property type="entry name" value="P_typ_ATPase_HD_dom"/>
</dbReference>
<feature type="transmembrane region" description="Helical" evidence="8">
    <location>
        <begin position="629"/>
        <end position="649"/>
    </location>
</feature>
<evidence type="ECO:0000259" key="10">
    <source>
        <dbReference type="Pfam" id="PF00690"/>
    </source>
</evidence>
<dbReference type="NCBIfam" id="TIGR01494">
    <property type="entry name" value="ATPase_P-type"/>
    <property type="match status" value="2"/>
</dbReference>
<feature type="transmembrane region" description="Helical" evidence="8">
    <location>
        <begin position="670"/>
        <end position="690"/>
    </location>
</feature>
<dbReference type="GO" id="GO:0005524">
    <property type="term" value="F:ATP binding"/>
    <property type="evidence" value="ECO:0007669"/>
    <property type="project" value="UniProtKB-KW"/>
</dbReference>
<evidence type="ECO:0000256" key="8">
    <source>
        <dbReference type="SAM" id="Phobius"/>
    </source>
</evidence>
<dbReference type="RefSeq" id="WP_130851793.1">
    <property type="nucleotide sequence ID" value="NZ_UYIG01000113.1"/>
</dbReference>
<feature type="transmembrane region" description="Helical" evidence="8">
    <location>
        <begin position="220"/>
        <end position="241"/>
    </location>
</feature>
<dbReference type="InterPro" id="IPR023214">
    <property type="entry name" value="HAD_sf"/>
</dbReference>
<evidence type="ECO:0000256" key="7">
    <source>
        <dbReference type="ARBA" id="ARBA00023136"/>
    </source>
</evidence>
<gene>
    <name evidence="11" type="ORF">MUDAN_MDHGFNIF_02991</name>
</gene>
<dbReference type="SFLD" id="SFLDS00003">
    <property type="entry name" value="Haloacid_Dehalogenase"/>
    <property type="match status" value="1"/>
</dbReference>
<dbReference type="GO" id="GO:0016020">
    <property type="term" value="C:membrane"/>
    <property type="evidence" value="ECO:0007669"/>
    <property type="project" value="UniProtKB-SubCell"/>
</dbReference>
<dbReference type="SUPFAM" id="SSF56784">
    <property type="entry name" value="HAD-like"/>
    <property type="match status" value="1"/>
</dbReference>
<dbReference type="InterPro" id="IPR018303">
    <property type="entry name" value="ATPase_P-typ_P_site"/>
</dbReference>
<dbReference type="EMBL" id="UYIG01000113">
    <property type="protein sequence ID" value="VDG28564.1"/>
    <property type="molecule type" value="Genomic_DNA"/>
</dbReference>
<evidence type="ECO:0000256" key="2">
    <source>
        <dbReference type="ARBA" id="ARBA00022692"/>
    </source>
</evidence>
<dbReference type="AlphaFoldDB" id="A0A660DZP4"/>
<dbReference type="GO" id="GO:0016887">
    <property type="term" value="F:ATP hydrolysis activity"/>
    <property type="evidence" value="ECO:0007669"/>
    <property type="project" value="InterPro"/>
</dbReference>
<dbReference type="InterPro" id="IPR023299">
    <property type="entry name" value="ATPase_P-typ_cyto_dom_N"/>
</dbReference>
<dbReference type="SUPFAM" id="SSF81665">
    <property type="entry name" value="Calcium ATPase, transmembrane domain M"/>
    <property type="match status" value="1"/>
</dbReference>
<keyword evidence="5" id="KW-1278">Translocase</keyword>
<dbReference type="SUPFAM" id="SSF81653">
    <property type="entry name" value="Calcium ATPase, transduction domain A"/>
    <property type="match status" value="1"/>
</dbReference>
<dbReference type="Proteomes" id="UP000289996">
    <property type="component" value="Unassembled WGS sequence"/>
</dbReference>
<dbReference type="Pfam" id="PF00702">
    <property type="entry name" value="Hydrolase"/>
    <property type="match status" value="1"/>
</dbReference>
<feature type="transmembrane region" description="Helical" evidence="8">
    <location>
        <begin position="49"/>
        <end position="67"/>
    </location>
</feature>
<feature type="domain" description="P-type ATPase A" evidence="9">
    <location>
        <begin position="104"/>
        <end position="201"/>
    </location>
</feature>
<keyword evidence="12" id="KW-1185">Reference proteome</keyword>
<dbReference type="InterPro" id="IPR059000">
    <property type="entry name" value="ATPase_P-type_domA"/>
</dbReference>
<dbReference type="Gene3D" id="2.70.150.10">
    <property type="entry name" value="Calcium-transporting ATPase, cytoplasmic transduction domain A"/>
    <property type="match status" value="1"/>
</dbReference>
<reference evidence="11 12" key="1">
    <citation type="submission" date="2018-11" db="EMBL/GenBank/DDBJ databases">
        <authorList>
            <person name="Wuyts S."/>
        </authorList>
    </citation>
    <scope>NUCLEOTIDE SEQUENCE [LARGE SCALE GENOMIC DNA]</scope>
    <source>
        <strain evidence="11">Lactobacillus mudanjiangensis AMBF249</strain>
    </source>
</reference>
<evidence type="ECO:0000256" key="4">
    <source>
        <dbReference type="ARBA" id="ARBA00022840"/>
    </source>
</evidence>
<dbReference type="PRINTS" id="PR00121">
    <property type="entry name" value="NAKATPASE"/>
</dbReference>
<feature type="transmembrane region" description="Helical" evidence="8">
    <location>
        <begin position="725"/>
        <end position="747"/>
    </location>
</feature>
<dbReference type="PRINTS" id="PR00119">
    <property type="entry name" value="CATATPASE"/>
</dbReference>
<protein>
    <submittedName>
        <fullName evidence="11">ATPase P [Lactobacillus mucosae LM1]</fullName>
    </submittedName>
</protein>
<dbReference type="InterPro" id="IPR004014">
    <property type="entry name" value="ATPase_P-typ_cation-transptr_N"/>
</dbReference>
<feature type="domain" description="Cation-transporting P-type ATPase N-terminal" evidence="10">
    <location>
        <begin position="9"/>
        <end position="63"/>
    </location>
</feature>
<organism evidence="11 12">
    <name type="scientific">Lactiplantibacillus mudanjiangensis</name>
    <dbReference type="NCBI Taxonomy" id="1296538"/>
    <lineage>
        <taxon>Bacteria</taxon>
        <taxon>Bacillati</taxon>
        <taxon>Bacillota</taxon>
        <taxon>Bacilli</taxon>
        <taxon>Lactobacillales</taxon>
        <taxon>Lactobacillaceae</taxon>
        <taxon>Lactiplantibacillus</taxon>
    </lineage>
</organism>
<keyword evidence="4" id="KW-0067">ATP-binding</keyword>
<dbReference type="Pfam" id="PF00690">
    <property type="entry name" value="Cation_ATPase_N"/>
    <property type="match status" value="1"/>
</dbReference>
<feature type="transmembrane region" description="Helical" evidence="8">
    <location>
        <begin position="696"/>
        <end position="713"/>
    </location>
</feature>
<dbReference type="SFLD" id="SFLDG00002">
    <property type="entry name" value="C1.7:_P-type_atpase_like"/>
    <property type="match status" value="1"/>
</dbReference>
<keyword evidence="6 8" id="KW-1133">Transmembrane helix</keyword>
<proteinExistence type="predicted"/>
<evidence type="ECO:0000313" key="12">
    <source>
        <dbReference type="Proteomes" id="UP000289996"/>
    </source>
</evidence>
<keyword evidence="7 8" id="KW-0472">Membrane</keyword>
<dbReference type="Gene3D" id="1.20.1110.10">
    <property type="entry name" value="Calcium-transporting ATPase, transmembrane domain"/>
    <property type="match status" value="1"/>
</dbReference>
<evidence type="ECO:0000256" key="1">
    <source>
        <dbReference type="ARBA" id="ARBA00004141"/>
    </source>
</evidence>
<dbReference type="Pfam" id="PF00122">
    <property type="entry name" value="E1-E2_ATPase"/>
    <property type="match status" value="1"/>
</dbReference>
<accession>A0A660DZP4</accession>
<feature type="transmembrane region" description="Helical" evidence="8">
    <location>
        <begin position="261"/>
        <end position="282"/>
    </location>
</feature>
<evidence type="ECO:0000256" key="6">
    <source>
        <dbReference type="ARBA" id="ARBA00022989"/>
    </source>
</evidence>
<dbReference type="InterPro" id="IPR036412">
    <property type="entry name" value="HAD-like_sf"/>
</dbReference>
<dbReference type="InterPro" id="IPR001757">
    <property type="entry name" value="P_typ_ATPase"/>
</dbReference>